<organism evidence="3 4">
    <name type="scientific">Streptomyces lacrimifluminis</name>
    <dbReference type="NCBI Taxonomy" id="1500077"/>
    <lineage>
        <taxon>Bacteria</taxon>
        <taxon>Bacillati</taxon>
        <taxon>Actinomycetota</taxon>
        <taxon>Actinomycetes</taxon>
        <taxon>Kitasatosporales</taxon>
        <taxon>Streptomycetaceae</taxon>
        <taxon>Streptomyces</taxon>
    </lineage>
</organism>
<name>A0A917L293_9ACTN</name>
<dbReference type="PANTHER" id="PTHR46268:SF6">
    <property type="entry name" value="UNIVERSAL STRESS PROTEIN UP12"/>
    <property type="match status" value="1"/>
</dbReference>
<dbReference type="Gene3D" id="3.40.50.620">
    <property type="entry name" value="HUPs"/>
    <property type="match status" value="2"/>
</dbReference>
<comment type="caution">
    <text evidence="3">The sequence shown here is derived from an EMBL/GenBank/DDBJ whole genome shotgun (WGS) entry which is preliminary data.</text>
</comment>
<evidence type="ECO:0000313" key="3">
    <source>
        <dbReference type="EMBL" id="GGJ37068.1"/>
    </source>
</evidence>
<dbReference type="EMBL" id="BMMU01000011">
    <property type="protein sequence ID" value="GGJ37068.1"/>
    <property type="molecule type" value="Genomic_DNA"/>
</dbReference>
<comment type="similarity">
    <text evidence="1">Belongs to the universal stress protein A family.</text>
</comment>
<gene>
    <name evidence="3" type="ORF">GCM10012282_37270</name>
</gene>
<protein>
    <submittedName>
        <fullName evidence="3">Stress-inducible protein</fullName>
    </submittedName>
</protein>
<feature type="domain" description="UspA" evidence="2">
    <location>
        <begin position="1"/>
        <end position="139"/>
    </location>
</feature>
<dbReference type="PANTHER" id="PTHR46268">
    <property type="entry name" value="STRESS RESPONSE PROTEIN NHAX"/>
    <property type="match status" value="1"/>
</dbReference>
<reference evidence="3" key="1">
    <citation type="journal article" date="2014" name="Int. J. Syst. Evol. Microbiol.">
        <title>Complete genome sequence of Corynebacterium casei LMG S-19264T (=DSM 44701T), isolated from a smear-ripened cheese.</title>
        <authorList>
            <consortium name="US DOE Joint Genome Institute (JGI-PGF)"/>
            <person name="Walter F."/>
            <person name="Albersmeier A."/>
            <person name="Kalinowski J."/>
            <person name="Ruckert C."/>
        </authorList>
    </citation>
    <scope>NUCLEOTIDE SEQUENCE</scope>
    <source>
        <strain evidence="3">CGMCC 4.7272</strain>
    </source>
</reference>
<accession>A0A917L293</accession>
<dbReference type="InterPro" id="IPR006016">
    <property type="entry name" value="UspA"/>
</dbReference>
<evidence type="ECO:0000313" key="4">
    <source>
        <dbReference type="Proteomes" id="UP000625682"/>
    </source>
</evidence>
<evidence type="ECO:0000259" key="2">
    <source>
        <dbReference type="Pfam" id="PF00582"/>
    </source>
</evidence>
<proteinExistence type="inferred from homology"/>
<evidence type="ECO:0000256" key="1">
    <source>
        <dbReference type="ARBA" id="ARBA00008791"/>
    </source>
</evidence>
<dbReference type="Proteomes" id="UP000625682">
    <property type="component" value="Unassembled WGS sequence"/>
</dbReference>
<dbReference type="SUPFAM" id="SSF52402">
    <property type="entry name" value="Adenine nucleotide alpha hydrolases-like"/>
    <property type="match status" value="2"/>
</dbReference>
<dbReference type="AlphaFoldDB" id="A0A917L293"/>
<feature type="domain" description="UspA" evidence="2">
    <location>
        <begin position="206"/>
        <end position="282"/>
    </location>
</feature>
<keyword evidence="4" id="KW-1185">Reference proteome</keyword>
<dbReference type="PRINTS" id="PR01438">
    <property type="entry name" value="UNVRSLSTRESS"/>
</dbReference>
<dbReference type="InterPro" id="IPR014729">
    <property type="entry name" value="Rossmann-like_a/b/a_fold"/>
</dbReference>
<dbReference type="InterPro" id="IPR006015">
    <property type="entry name" value="Universal_stress_UspA"/>
</dbReference>
<dbReference type="Pfam" id="PF00582">
    <property type="entry name" value="Usp"/>
    <property type="match status" value="2"/>
</dbReference>
<sequence>MPRTVAVGLDGSHESLAAVEWAAHEAELWGIPLRIVHAGEQQPHDYVPFAGHPVPLPGADRSARLLTETKARLAHRHAGVRVSAEQIAGHQVPVILAVAREAELLVLGSRGLGRMAGVLLGSVALAVVARAERPVVLVRADEERGQERRTRAGDGFGDTMPYRDAVLGLDLRAPDGRVLEFAFEAASRRATGLRVVHGGELAAHARQRAADVLRPWQDKYPGVEVTEEAVIGDAGAHLVDASRDASLVVVGRRAREGSIGPHIGPVTHTVLQHAVVAVAVVPHH</sequence>
<dbReference type="RefSeq" id="WP_189148476.1">
    <property type="nucleotide sequence ID" value="NZ_BAABER010000010.1"/>
</dbReference>
<reference evidence="3" key="2">
    <citation type="submission" date="2020-09" db="EMBL/GenBank/DDBJ databases">
        <authorList>
            <person name="Sun Q."/>
            <person name="Zhou Y."/>
        </authorList>
    </citation>
    <scope>NUCLEOTIDE SEQUENCE</scope>
    <source>
        <strain evidence="3">CGMCC 4.7272</strain>
    </source>
</reference>